<proteinExistence type="predicted"/>
<dbReference type="Pfam" id="PF02591">
    <property type="entry name" value="Zn_ribbon_9"/>
    <property type="match status" value="1"/>
</dbReference>
<keyword evidence="1" id="KW-0175">Coiled coil</keyword>
<dbReference type="Pfam" id="PF24481">
    <property type="entry name" value="CT398_CC"/>
    <property type="match status" value="1"/>
</dbReference>
<feature type="domain" description="CT398-like coiled coil hairpin" evidence="3">
    <location>
        <begin position="9"/>
        <end position="187"/>
    </location>
</feature>
<dbReference type="EMBL" id="CAEZSR010000114">
    <property type="protein sequence ID" value="CAB4574600.1"/>
    <property type="molecule type" value="Genomic_DNA"/>
</dbReference>
<feature type="coiled-coil region" evidence="1">
    <location>
        <begin position="46"/>
        <end position="110"/>
    </location>
</feature>
<accession>A0A6J6EDI1</accession>
<evidence type="ECO:0000259" key="2">
    <source>
        <dbReference type="Pfam" id="PF02591"/>
    </source>
</evidence>
<reference evidence="4" key="1">
    <citation type="submission" date="2020-05" db="EMBL/GenBank/DDBJ databases">
        <authorList>
            <person name="Chiriac C."/>
            <person name="Salcher M."/>
            <person name="Ghai R."/>
            <person name="Kavagutti S V."/>
        </authorList>
    </citation>
    <scope>NUCLEOTIDE SEQUENCE</scope>
</reference>
<evidence type="ECO:0000313" key="4">
    <source>
        <dbReference type="EMBL" id="CAB4574600.1"/>
    </source>
</evidence>
<dbReference type="InterPro" id="IPR056003">
    <property type="entry name" value="CT398_CC_hairpin"/>
</dbReference>
<sequence length="234" mass="24925">MNGPGLLVLQLVDSRIDAIDGRRRRQPERAAFDTAANAHAALLAERARHQAAHDAASRAIEDAERAGAELDTKQRRLEAQLKTVIAPREAEALMSEIAQLQAKHADLDDAELGSMEQQAEAEAELASLAEREPALVAALDEARAALAAADAVLDAELADLTAQRAEAAAVLVASEIATYDSLRRRHGGVAVAALEKHRCSACHVDLSPVEEEQVKATPPGELPECPHCARLLVV</sequence>
<feature type="domain" description="C4-type zinc ribbon" evidence="2">
    <location>
        <begin position="198"/>
        <end position="232"/>
    </location>
</feature>
<evidence type="ECO:0000259" key="3">
    <source>
        <dbReference type="Pfam" id="PF24481"/>
    </source>
</evidence>
<dbReference type="AlphaFoldDB" id="A0A6J6EDI1"/>
<name>A0A6J6EDI1_9ZZZZ</name>
<dbReference type="Gene3D" id="1.10.287.1490">
    <property type="match status" value="1"/>
</dbReference>
<gene>
    <name evidence="4" type="ORF">UFOPK1493_02621</name>
</gene>
<dbReference type="InterPro" id="IPR003743">
    <property type="entry name" value="Zf-RING_7"/>
</dbReference>
<organism evidence="4">
    <name type="scientific">freshwater metagenome</name>
    <dbReference type="NCBI Taxonomy" id="449393"/>
    <lineage>
        <taxon>unclassified sequences</taxon>
        <taxon>metagenomes</taxon>
        <taxon>ecological metagenomes</taxon>
    </lineage>
</organism>
<evidence type="ECO:0000256" key="1">
    <source>
        <dbReference type="SAM" id="Coils"/>
    </source>
</evidence>
<protein>
    <submittedName>
        <fullName evidence="4">Unannotated protein</fullName>
    </submittedName>
</protein>